<evidence type="ECO:0000313" key="3">
    <source>
        <dbReference type="Proteomes" id="UP000499080"/>
    </source>
</evidence>
<dbReference type="EMBL" id="BGPR01015194">
    <property type="protein sequence ID" value="GBN68356.1"/>
    <property type="molecule type" value="Genomic_DNA"/>
</dbReference>
<name>A0A4Y2QYC6_ARAVE</name>
<organism evidence="2 3">
    <name type="scientific">Araneus ventricosus</name>
    <name type="common">Orbweaver spider</name>
    <name type="synonym">Epeira ventricosa</name>
    <dbReference type="NCBI Taxonomy" id="182803"/>
    <lineage>
        <taxon>Eukaryota</taxon>
        <taxon>Metazoa</taxon>
        <taxon>Ecdysozoa</taxon>
        <taxon>Arthropoda</taxon>
        <taxon>Chelicerata</taxon>
        <taxon>Arachnida</taxon>
        <taxon>Araneae</taxon>
        <taxon>Araneomorphae</taxon>
        <taxon>Entelegynae</taxon>
        <taxon>Araneoidea</taxon>
        <taxon>Araneidae</taxon>
        <taxon>Araneus</taxon>
    </lineage>
</organism>
<comment type="caution">
    <text evidence="2">The sequence shown here is derived from an EMBL/GenBank/DDBJ whole genome shotgun (WGS) entry which is preliminary data.</text>
</comment>
<accession>A0A4Y2QYC6</accession>
<sequence length="98" mass="11111">MRRQSQQILSIQVHFLCRHDANFAQNLSVCELVVVVSYSTCSSPQLDQVQESPLPQKINTIGERFMVKEESAASVGTDLGRPREEVWLCPLTLCFSWV</sequence>
<dbReference type="AlphaFoldDB" id="A0A4Y2QYC6"/>
<reference evidence="2 3" key="1">
    <citation type="journal article" date="2019" name="Sci. Rep.">
        <title>Orb-weaving spider Araneus ventricosus genome elucidates the spidroin gene catalogue.</title>
        <authorList>
            <person name="Kono N."/>
            <person name="Nakamura H."/>
            <person name="Ohtoshi R."/>
            <person name="Moran D.A.P."/>
            <person name="Shinohara A."/>
            <person name="Yoshida Y."/>
            <person name="Fujiwara M."/>
            <person name="Mori M."/>
            <person name="Tomita M."/>
            <person name="Arakawa K."/>
        </authorList>
    </citation>
    <scope>NUCLEOTIDE SEQUENCE [LARGE SCALE GENOMIC DNA]</scope>
</reference>
<keyword evidence="3" id="KW-1185">Reference proteome</keyword>
<evidence type="ECO:0000313" key="2">
    <source>
        <dbReference type="EMBL" id="GBN68373.1"/>
    </source>
</evidence>
<dbReference type="EMBL" id="BGPR01015197">
    <property type="protein sequence ID" value="GBN68373.1"/>
    <property type="molecule type" value="Genomic_DNA"/>
</dbReference>
<gene>
    <name evidence="1" type="ORF">AVEN_197225_1</name>
    <name evidence="2" type="ORF">AVEN_220721_1</name>
</gene>
<proteinExistence type="predicted"/>
<protein>
    <submittedName>
        <fullName evidence="2">Uncharacterized protein</fullName>
    </submittedName>
</protein>
<dbReference type="Proteomes" id="UP000499080">
    <property type="component" value="Unassembled WGS sequence"/>
</dbReference>
<evidence type="ECO:0000313" key="1">
    <source>
        <dbReference type="EMBL" id="GBN68356.1"/>
    </source>
</evidence>